<dbReference type="PANTHER" id="PTHR10742:SF410">
    <property type="entry name" value="LYSINE-SPECIFIC HISTONE DEMETHYLASE 2"/>
    <property type="match status" value="1"/>
</dbReference>
<sequence length="473" mass="53758">MSLTKQVVIIGGGISGLKTFTTLQEHINPDKILIIEADNRLGGRLKSTNPKDSKLGISYDIGASWFHDSLNNILLDDLLAERVVGVDDVYYDDRDASVYDSTGEIDIVGLKLNRVLEDLEKFIEIYYHEDINRADMSLKDISEVFIKMHGLLLNGKQKEYAGRMIRYMELWYGIPYDLISGKYSIMDHQGRNLLNKETYSENLLKWIISKIPNSSIRLNDPVTSSKRGIKDGKRCSIKTKSGLVVNCDYLIVTVPLSKLQDDSINWSPPLPSNISTALNSIHFGALGKVIFEFQNIWWDNKQDRFQILPNKIESQVHEKLTIMPQPFTYPIFAVNFSKVHNINKGSLVILTQSPLTEYLESTTPENVWKYYKPMLQIIAISQIEDPINIITTNWTNNEFIKGSYSALHTHDDPSEIIIQLSNENEVPNIGLDDKYIRFCGEHTISDGAGCVHGAYMSGIREANYILKDLNIQF</sequence>
<evidence type="ECO:0000259" key="5">
    <source>
        <dbReference type="Pfam" id="PF01593"/>
    </source>
</evidence>
<dbReference type="SUPFAM" id="SSF54373">
    <property type="entry name" value="FAD-linked reductases, C-terminal domain"/>
    <property type="match status" value="1"/>
</dbReference>
<dbReference type="EC" id="1.4.3.-" evidence="4"/>
<comment type="similarity">
    <text evidence="4">Belongs to the flavin monoamine oxidase family.</text>
</comment>
<dbReference type="InterPro" id="IPR050281">
    <property type="entry name" value="Flavin_monoamine_oxidase"/>
</dbReference>
<evidence type="ECO:0000313" key="6">
    <source>
        <dbReference type="EMBL" id="CAI5756240.1"/>
    </source>
</evidence>
<feature type="binding site" evidence="3">
    <location>
        <position position="15"/>
    </location>
    <ligand>
        <name>FAD</name>
        <dbReference type="ChEBI" id="CHEBI:57692"/>
    </ligand>
</feature>
<dbReference type="Gene3D" id="3.90.660.10">
    <property type="match status" value="1"/>
</dbReference>
<dbReference type="InterPro" id="IPR001613">
    <property type="entry name" value="Flavin_amine_oxidase"/>
</dbReference>
<evidence type="ECO:0000256" key="4">
    <source>
        <dbReference type="RuleBase" id="RU362067"/>
    </source>
</evidence>
<keyword evidence="4" id="KW-0274">FAD</keyword>
<dbReference type="PRINTS" id="PR00757">
    <property type="entry name" value="AMINEOXDASEF"/>
</dbReference>
<dbReference type="InterPro" id="IPR036188">
    <property type="entry name" value="FAD/NAD-bd_sf"/>
</dbReference>
<keyword evidence="4" id="KW-0285">Flavoprotein</keyword>
<dbReference type="OrthoDB" id="5046242at2759"/>
<name>A0A9W4X8G8_9ASCO</name>
<gene>
    <name evidence="6" type="ORF">CANVERA_P0757</name>
</gene>
<dbReference type="Proteomes" id="UP001152885">
    <property type="component" value="Unassembled WGS sequence"/>
</dbReference>
<feature type="domain" description="Amine oxidase" evidence="5">
    <location>
        <begin position="14"/>
        <end position="466"/>
    </location>
</feature>
<evidence type="ECO:0000256" key="3">
    <source>
        <dbReference type="PIRSR" id="PIRSR601613-1"/>
    </source>
</evidence>
<dbReference type="AlphaFoldDB" id="A0A9W4X8G8"/>
<dbReference type="SUPFAM" id="SSF51905">
    <property type="entry name" value="FAD/NAD(P)-binding domain"/>
    <property type="match status" value="1"/>
</dbReference>
<feature type="binding site" evidence="3">
    <location>
        <position position="222"/>
    </location>
    <ligand>
        <name>FAD</name>
        <dbReference type="ChEBI" id="CHEBI:57692"/>
    </ligand>
</feature>
<evidence type="ECO:0000256" key="2">
    <source>
        <dbReference type="ARBA" id="ARBA00023002"/>
    </source>
</evidence>
<dbReference type="InterPro" id="IPR002937">
    <property type="entry name" value="Amino_oxidase"/>
</dbReference>
<dbReference type="EMBL" id="CANTUO010000001">
    <property type="protein sequence ID" value="CAI5756240.1"/>
    <property type="molecule type" value="Genomic_DNA"/>
</dbReference>
<dbReference type="PANTHER" id="PTHR10742">
    <property type="entry name" value="FLAVIN MONOAMINE OXIDASE"/>
    <property type="match status" value="1"/>
</dbReference>
<proteinExistence type="inferred from homology"/>
<keyword evidence="7" id="KW-1185">Reference proteome</keyword>
<reference evidence="6" key="1">
    <citation type="submission" date="2022-12" db="EMBL/GenBank/DDBJ databases">
        <authorList>
            <person name="Brejova B."/>
        </authorList>
    </citation>
    <scope>NUCLEOTIDE SEQUENCE</scope>
</reference>
<evidence type="ECO:0000256" key="1">
    <source>
        <dbReference type="ARBA" id="ARBA00001974"/>
    </source>
</evidence>
<evidence type="ECO:0000313" key="7">
    <source>
        <dbReference type="Proteomes" id="UP001152885"/>
    </source>
</evidence>
<feature type="binding site" evidence="3">
    <location>
        <begin position="36"/>
        <end position="37"/>
    </location>
    <ligand>
        <name>FAD</name>
        <dbReference type="ChEBI" id="CHEBI:57692"/>
    </ligand>
</feature>
<protein>
    <recommendedName>
        <fullName evidence="4">Amine oxidase</fullName>
        <ecNumber evidence="4">1.4.3.-</ecNumber>
    </recommendedName>
</protein>
<dbReference type="Gene3D" id="3.50.50.60">
    <property type="entry name" value="FAD/NAD(P)-binding domain"/>
    <property type="match status" value="1"/>
</dbReference>
<organism evidence="6 7">
    <name type="scientific">Candida verbasci</name>
    <dbReference type="NCBI Taxonomy" id="1227364"/>
    <lineage>
        <taxon>Eukaryota</taxon>
        <taxon>Fungi</taxon>
        <taxon>Dikarya</taxon>
        <taxon>Ascomycota</taxon>
        <taxon>Saccharomycotina</taxon>
        <taxon>Pichiomycetes</taxon>
        <taxon>Debaryomycetaceae</taxon>
        <taxon>Candida/Lodderomyces clade</taxon>
        <taxon>Candida</taxon>
    </lineage>
</organism>
<dbReference type="GO" id="GO:0016491">
    <property type="term" value="F:oxidoreductase activity"/>
    <property type="evidence" value="ECO:0007669"/>
    <property type="project" value="UniProtKB-KW"/>
</dbReference>
<comment type="cofactor">
    <cofactor evidence="1 4">
        <name>FAD</name>
        <dbReference type="ChEBI" id="CHEBI:57692"/>
    </cofactor>
</comment>
<comment type="caution">
    <text evidence="6">The sequence shown here is derived from an EMBL/GenBank/DDBJ whole genome shotgun (WGS) entry which is preliminary data.</text>
</comment>
<dbReference type="Pfam" id="PF01593">
    <property type="entry name" value="Amino_oxidase"/>
    <property type="match status" value="1"/>
</dbReference>
<accession>A0A9W4X8G8</accession>
<keyword evidence="2 4" id="KW-0560">Oxidoreductase</keyword>